<evidence type="ECO:0000313" key="7">
    <source>
        <dbReference type="EMBL" id="CAH4038982.1"/>
    </source>
</evidence>
<dbReference type="EMBL" id="CALOZG010000087">
    <property type="protein sequence ID" value="CAH4038982.1"/>
    <property type="molecule type" value="Genomic_DNA"/>
</dbReference>
<keyword evidence="8" id="KW-1185">Reference proteome</keyword>
<evidence type="ECO:0000256" key="1">
    <source>
        <dbReference type="ARBA" id="ARBA00004922"/>
    </source>
</evidence>
<dbReference type="PANTHER" id="PTHR12062:SF9">
    <property type="entry name" value="ALPHA-1,3-MANNOSYL-GLYCOPROTEIN 4-BETA-N-ACETYLGLUCOSAMINYLTRANSFERASE A, ISOFORM A"/>
    <property type="match status" value="1"/>
</dbReference>
<sequence length="585" mass="66369">MYRNTKTTEAFKIPLIYKETLGGNLLFCIPKMAPGCGRGICCHLPRKRLLVCMLLLLAGTLCTIGIVTSGYSGIPHEFQVQTQIAEMQTHLKFLESLYRARQEDIINLEHKIGTTSINVSQRPTVNDNQNTINPDVTTLLNSSDTMVSLALRTKELATMKTVFVFQLLPYLMNDPASLRPAFHMHGNRGFVKNVIGIPTVKRDKESYLMITLTHLIAGLNDEDFDDTLIVIFVGETDIQFVIKTATAIQEKFPQHVKSGLIELLSPTAAYYPDFETIPLTLGDSAKRVKWRTKQNLDTLYLMAYGQARGTYYLMLEDDVTAKKSFMKDIKHFTAVTSVSVPNWFYIEYCAIGGIGKLFKSAELVHFITYVQLFYYNMPIDWLLESYLADRVCTIDKTSAACGKNKLLIRPKYKESLFQHIGFYSSLKGKIQKVKDHTFTGALPNHFPHKNPPARIVKTDIEVYSDHYLGNAYNGENFFWGVNPKAGATLEFWFVKPTDVIGYTFRTGNGLHPTDKLKDAVVEIYPHNKRQFIMIDSFDEFGLADGVIKHEYSPLDAIRIRVNKTMTHWLVLSEIDLKTTNQTAAE</sequence>
<evidence type="ECO:0000259" key="6">
    <source>
        <dbReference type="Pfam" id="PF23524"/>
    </source>
</evidence>
<proteinExistence type="predicted"/>
<keyword evidence="2" id="KW-0328">Glycosyltransferase</keyword>
<dbReference type="InterPro" id="IPR057279">
    <property type="entry name" value="MGAT4"/>
</dbReference>
<keyword evidence="4" id="KW-1133">Transmembrane helix</keyword>
<dbReference type="InterPro" id="IPR056576">
    <property type="entry name" value="MGAT4_A/B/C_C"/>
</dbReference>
<keyword evidence="4" id="KW-0472">Membrane</keyword>
<feature type="domain" description="MGAT4 A/B/C C-terminal" evidence="6">
    <location>
        <begin position="456"/>
        <end position="573"/>
    </location>
</feature>
<dbReference type="AlphaFoldDB" id="A0A9P0TV61"/>
<dbReference type="Pfam" id="PF04666">
    <property type="entry name" value="MGAT4_cons"/>
    <property type="match status" value="1"/>
</dbReference>
<name>A0A9P0TV61_PIEBR</name>
<evidence type="ECO:0000313" key="8">
    <source>
        <dbReference type="Proteomes" id="UP001152562"/>
    </source>
</evidence>
<evidence type="ECO:0000259" key="5">
    <source>
        <dbReference type="Pfam" id="PF04666"/>
    </source>
</evidence>
<keyword evidence="4" id="KW-0812">Transmembrane</keyword>
<feature type="transmembrane region" description="Helical" evidence="4">
    <location>
        <begin position="49"/>
        <end position="71"/>
    </location>
</feature>
<dbReference type="Pfam" id="PF23524">
    <property type="entry name" value="MGAT4A_C"/>
    <property type="match status" value="1"/>
</dbReference>
<evidence type="ECO:0000256" key="4">
    <source>
        <dbReference type="SAM" id="Phobius"/>
    </source>
</evidence>
<dbReference type="GO" id="GO:0006487">
    <property type="term" value="P:protein N-linked glycosylation"/>
    <property type="evidence" value="ECO:0007669"/>
    <property type="project" value="TreeGrafter"/>
</dbReference>
<gene>
    <name evidence="7" type="ORF">PIBRA_LOCUS14453</name>
</gene>
<evidence type="ECO:0000256" key="2">
    <source>
        <dbReference type="ARBA" id="ARBA00022676"/>
    </source>
</evidence>
<organism evidence="7 8">
    <name type="scientific">Pieris brassicae</name>
    <name type="common">White butterfly</name>
    <name type="synonym">Large white butterfly</name>
    <dbReference type="NCBI Taxonomy" id="7116"/>
    <lineage>
        <taxon>Eukaryota</taxon>
        <taxon>Metazoa</taxon>
        <taxon>Ecdysozoa</taxon>
        <taxon>Arthropoda</taxon>
        <taxon>Hexapoda</taxon>
        <taxon>Insecta</taxon>
        <taxon>Pterygota</taxon>
        <taxon>Neoptera</taxon>
        <taxon>Endopterygota</taxon>
        <taxon>Lepidoptera</taxon>
        <taxon>Glossata</taxon>
        <taxon>Ditrysia</taxon>
        <taxon>Papilionoidea</taxon>
        <taxon>Pieridae</taxon>
        <taxon>Pierinae</taxon>
        <taxon>Pieris</taxon>
    </lineage>
</organism>
<feature type="domain" description="MGAT4 conserved region" evidence="5">
    <location>
        <begin position="165"/>
        <end position="438"/>
    </location>
</feature>
<accession>A0A9P0TV61</accession>
<dbReference type="InterPro" id="IPR006759">
    <property type="entry name" value="Glyco_transf_54"/>
</dbReference>
<evidence type="ECO:0008006" key="9">
    <source>
        <dbReference type="Google" id="ProtNLM"/>
    </source>
</evidence>
<keyword evidence="3" id="KW-0808">Transferase</keyword>
<dbReference type="GO" id="GO:0008375">
    <property type="term" value="F:acetylglucosaminyltransferase activity"/>
    <property type="evidence" value="ECO:0007669"/>
    <property type="project" value="TreeGrafter"/>
</dbReference>
<protein>
    <recommendedName>
        <fullName evidence="9">Alpha-1,3-mannosyl-glycoprotein 4-beta-N-acetylglucosaminyltransferase A</fullName>
    </recommendedName>
</protein>
<comment type="caution">
    <text evidence="7">The sequence shown here is derived from an EMBL/GenBank/DDBJ whole genome shotgun (WGS) entry which is preliminary data.</text>
</comment>
<comment type="pathway">
    <text evidence="1">Protein modification; protein glycosylation.</text>
</comment>
<dbReference type="GO" id="GO:0005783">
    <property type="term" value="C:endoplasmic reticulum"/>
    <property type="evidence" value="ECO:0007669"/>
    <property type="project" value="TreeGrafter"/>
</dbReference>
<reference evidence="7" key="1">
    <citation type="submission" date="2022-05" db="EMBL/GenBank/DDBJ databases">
        <authorList>
            <person name="Okamura Y."/>
        </authorList>
    </citation>
    <scope>NUCLEOTIDE SEQUENCE</scope>
</reference>
<dbReference type="Proteomes" id="UP001152562">
    <property type="component" value="Unassembled WGS sequence"/>
</dbReference>
<dbReference type="PANTHER" id="PTHR12062">
    <property type="entry name" value="N-ACETYLGLUCOSAMINYLTRANSFERASE VI"/>
    <property type="match status" value="1"/>
</dbReference>
<dbReference type="GO" id="GO:0005793">
    <property type="term" value="C:endoplasmic reticulum-Golgi intermediate compartment"/>
    <property type="evidence" value="ECO:0007669"/>
    <property type="project" value="TreeGrafter"/>
</dbReference>
<evidence type="ECO:0000256" key="3">
    <source>
        <dbReference type="ARBA" id="ARBA00022679"/>
    </source>
</evidence>
<dbReference type="GO" id="GO:0005795">
    <property type="term" value="C:Golgi stack"/>
    <property type="evidence" value="ECO:0007669"/>
    <property type="project" value="TreeGrafter"/>
</dbReference>